<accession>A0ABR9E9E9</accession>
<dbReference type="Proteomes" id="UP000615755">
    <property type="component" value="Unassembled WGS sequence"/>
</dbReference>
<organism evidence="3 4">
    <name type="scientific">Pseudoalteromonas aurantia 208</name>
    <dbReference type="NCBI Taxonomy" id="1314867"/>
    <lineage>
        <taxon>Bacteria</taxon>
        <taxon>Pseudomonadati</taxon>
        <taxon>Pseudomonadota</taxon>
        <taxon>Gammaproteobacteria</taxon>
        <taxon>Alteromonadales</taxon>
        <taxon>Pseudoalteromonadaceae</taxon>
        <taxon>Pseudoalteromonas</taxon>
    </lineage>
</organism>
<dbReference type="Pfam" id="PF13650">
    <property type="entry name" value="Asp_protease_2"/>
    <property type="match status" value="1"/>
</dbReference>
<gene>
    <name evidence="3" type="ORF">PAUR_a0241</name>
</gene>
<evidence type="ECO:0000313" key="3">
    <source>
        <dbReference type="EMBL" id="MBE0366964.1"/>
    </source>
</evidence>
<dbReference type="SUPFAM" id="SSF50630">
    <property type="entry name" value="Acid proteases"/>
    <property type="match status" value="1"/>
</dbReference>
<protein>
    <recommendedName>
        <fullName evidence="2">Peptidase A2 domain-containing protein</fullName>
    </recommendedName>
</protein>
<dbReference type="CDD" id="cd05483">
    <property type="entry name" value="retropepsin_like_bacteria"/>
    <property type="match status" value="1"/>
</dbReference>
<evidence type="ECO:0000313" key="4">
    <source>
        <dbReference type="Proteomes" id="UP000615755"/>
    </source>
</evidence>
<dbReference type="InterPro" id="IPR001969">
    <property type="entry name" value="Aspartic_peptidase_AS"/>
</dbReference>
<dbReference type="Gene3D" id="2.40.70.10">
    <property type="entry name" value="Acid Proteases"/>
    <property type="match status" value="2"/>
</dbReference>
<keyword evidence="1" id="KW-0378">Hydrolase</keyword>
<dbReference type="RefSeq" id="WP_192506439.1">
    <property type="nucleotide sequence ID" value="NZ_AQGV01000011.1"/>
</dbReference>
<dbReference type="InterPro" id="IPR001995">
    <property type="entry name" value="Peptidase_A2_cat"/>
</dbReference>
<dbReference type="InterPro" id="IPR034122">
    <property type="entry name" value="Retropepsin-like_bacterial"/>
</dbReference>
<evidence type="ECO:0000259" key="2">
    <source>
        <dbReference type="PROSITE" id="PS50175"/>
    </source>
</evidence>
<proteinExistence type="predicted"/>
<dbReference type="PROSITE" id="PS00141">
    <property type="entry name" value="ASP_PROTEASE"/>
    <property type="match status" value="1"/>
</dbReference>
<evidence type="ECO:0000256" key="1">
    <source>
        <dbReference type="ARBA" id="ARBA00022801"/>
    </source>
</evidence>
<comment type="caution">
    <text evidence="3">The sequence shown here is derived from an EMBL/GenBank/DDBJ whole genome shotgun (WGS) entry which is preliminary data.</text>
</comment>
<dbReference type="PROSITE" id="PS50175">
    <property type="entry name" value="ASP_PROT_RETROV"/>
    <property type="match status" value="1"/>
</dbReference>
<name>A0ABR9E9E9_9GAMM</name>
<dbReference type="InterPro" id="IPR021109">
    <property type="entry name" value="Peptidase_aspartic_dom_sf"/>
</dbReference>
<dbReference type="EMBL" id="AQGV01000011">
    <property type="protein sequence ID" value="MBE0366964.1"/>
    <property type="molecule type" value="Genomic_DNA"/>
</dbReference>
<keyword evidence="4" id="KW-1185">Reference proteome</keyword>
<reference evidence="3 4" key="1">
    <citation type="submission" date="2015-03" db="EMBL/GenBank/DDBJ databases">
        <title>Genome sequence of Pseudoalteromonas aurantia.</title>
        <authorList>
            <person name="Xie B.-B."/>
            <person name="Rong J.-C."/>
            <person name="Qin Q.-L."/>
            <person name="Zhang Y.-Z."/>
        </authorList>
    </citation>
    <scope>NUCLEOTIDE SEQUENCE [LARGE SCALE GENOMIC DNA]</scope>
    <source>
        <strain evidence="3 4">208</strain>
    </source>
</reference>
<feature type="domain" description="Peptidase A2" evidence="2">
    <location>
        <begin position="46"/>
        <end position="82"/>
    </location>
</feature>
<sequence>MNTVSMKWANNGITPTWLGNQSKAALKVRYIGNKPHVYAKVNGKELLFLLDTGASFTILDSTEKVKSLNLTMGDKLAVGGWGDDGATSAHKSHIDHIDFGSFSFQDVNIAYVPIIKSKYYLRADEAVVDGVIGHDLMQHFAWTFDRETETILASATPYVAPVKAQALPFNRFLSKISVNAQADFGDELKVTEPFIIDTGSRHYVKLSALYVENNKIEVGPTVTASDFGLSGQMIHTRFAMPELQLGKIKIPSVKTNLVPNVDEDDLWVIGSAIFKNFVTTIDYHTDTLYLEQKRPIAVRYNLIGLELRKIRSGEFVVRYVMPDLPTANLAINVGDLITKLNGVQAKDITQEHWLDIAGTAAKHTVCWVNEKANETCHIIQANAIFGYSS</sequence>